<feature type="transmembrane region" description="Helical" evidence="2">
    <location>
        <begin position="89"/>
        <end position="109"/>
    </location>
</feature>
<dbReference type="RefSeq" id="WP_235323682.1">
    <property type="nucleotide sequence ID" value="NZ_JAFBIT010000002.1"/>
</dbReference>
<evidence type="ECO:0000313" key="4">
    <source>
        <dbReference type="EMBL" id="MCF2652649.1"/>
    </source>
</evidence>
<dbReference type="PANTHER" id="PTHR46558">
    <property type="entry name" value="TRACRIPTIONAL REGULATORY PROTEIN-RELATED-RELATED"/>
    <property type="match status" value="1"/>
</dbReference>
<dbReference type="PANTHER" id="PTHR46558:SF13">
    <property type="entry name" value="HTH-TYPE TRANSCRIPTIONAL REGULATOR IMMR"/>
    <property type="match status" value="1"/>
</dbReference>
<dbReference type="InterPro" id="IPR001387">
    <property type="entry name" value="Cro/C1-type_HTH"/>
</dbReference>
<dbReference type="Proteomes" id="UP001299220">
    <property type="component" value="Unassembled WGS sequence"/>
</dbReference>
<evidence type="ECO:0000256" key="1">
    <source>
        <dbReference type="ARBA" id="ARBA00023125"/>
    </source>
</evidence>
<dbReference type="CDD" id="cd00093">
    <property type="entry name" value="HTH_XRE"/>
    <property type="match status" value="1"/>
</dbReference>
<feature type="domain" description="HTH cro/C1-type" evidence="3">
    <location>
        <begin position="7"/>
        <end position="61"/>
    </location>
</feature>
<dbReference type="SMART" id="SM00530">
    <property type="entry name" value="HTH_XRE"/>
    <property type="match status" value="1"/>
</dbReference>
<proteinExistence type="predicted"/>
<feature type="transmembrane region" description="Helical" evidence="2">
    <location>
        <begin position="121"/>
        <end position="144"/>
    </location>
</feature>
<gene>
    <name evidence="4" type="ORF">JQM67_08545</name>
</gene>
<dbReference type="SUPFAM" id="SSF47413">
    <property type="entry name" value="lambda repressor-like DNA-binding domains"/>
    <property type="match status" value="1"/>
</dbReference>
<evidence type="ECO:0000256" key="2">
    <source>
        <dbReference type="SAM" id="Phobius"/>
    </source>
</evidence>
<comment type="caution">
    <text evidence="4">The sequence shown here is derived from an EMBL/GenBank/DDBJ whole genome shotgun (WGS) entry which is preliminary data.</text>
</comment>
<keyword evidence="2" id="KW-0472">Membrane</keyword>
<dbReference type="Pfam" id="PF01381">
    <property type="entry name" value="HTH_3"/>
    <property type="match status" value="1"/>
</dbReference>
<sequence>MTLGEKLAGIRKDNNLTQEQFAELLRVSRQSVSKWELNSAYPETDKLIRISKTFHCSLDYLLKDEIEQMDVTLAAAGEEAHRDWTKAVILTYLSFPPVFGWIVGIFSLVHQRRCVHNKAMTALTVLGMVVSVALTAAMAVGILLGL</sequence>
<organism evidence="4 5">
    <name type="scientific">Anaeromassilibacillus senegalensis</name>
    <dbReference type="NCBI Taxonomy" id="1673717"/>
    <lineage>
        <taxon>Bacteria</taxon>
        <taxon>Bacillati</taxon>
        <taxon>Bacillota</taxon>
        <taxon>Clostridia</taxon>
        <taxon>Eubacteriales</taxon>
        <taxon>Acutalibacteraceae</taxon>
        <taxon>Anaeromassilibacillus</taxon>
    </lineage>
</organism>
<name>A0ABS9CNL3_9FIRM</name>
<keyword evidence="2" id="KW-0812">Transmembrane</keyword>
<reference evidence="4 5" key="1">
    <citation type="submission" date="2020-12" db="EMBL/GenBank/DDBJ databases">
        <title>Whole genome sequences of gut porcine anaerobes.</title>
        <authorList>
            <person name="Kubasova T."/>
            <person name="Jahodarova E."/>
            <person name="Rychlik I."/>
        </authorList>
    </citation>
    <scope>NUCLEOTIDE SEQUENCE [LARGE SCALE GENOMIC DNA]</scope>
    <source>
        <strain evidence="4 5">An867</strain>
    </source>
</reference>
<dbReference type="EMBL" id="JAFBIT010000002">
    <property type="protein sequence ID" value="MCF2652649.1"/>
    <property type="molecule type" value="Genomic_DNA"/>
</dbReference>
<protein>
    <submittedName>
        <fullName evidence="4">Helix-turn-helix transcriptional regulator</fullName>
    </submittedName>
</protein>
<evidence type="ECO:0000259" key="3">
    <source>
        <dbReference type="PROSITE" id="PS50943"/>
    </source>
</evidence>
<dbReference type="PROSITE" id="PS50943">
    <property type="entry name" value="HTH_CROC1"/>
    <property type="match status" value="1"/>
</dbReference>
<evidence type="ECO:0000313" key="5">
    <source>
        <dbReference type="Proteomes" id="UP001299220"/>
    </source>
</evidence>
<dbReference type="Gene3D" id="1.10.260.40">
    <property type="entry name" value="lambda repressor-like DNA-binding domains"/>
    <property type="match status" value="1"/>
</dbReference>
<keyword evidence="2" id="KW-1133">Transmembrane helix</keyword>
<keyword evidence="1" id="KW-0238">DNA-binding</keyword>
<keyword evidence="5" id="KW-1185">Reference proteome</keyword>
<dbReference type="InterPro" id="IPR010982">
    <property type="entry name" value="Lambda_DNA-bd_dom_sf"/>
</dbReference>
<accession>A0ABS9CNL3</accession>